<reference evidence="1" key="1">
    <citation type="submission" date="2014-09" db="EMBL/GenBank/DDBJ databases">
        <authorList>
            <person name="Magalhaes I.L.F."/>
            <person name="Oliveira U."/>
            <person name="Santos F.R."/>
            <person name="Vidigal T.H.D.A."/>
            <person name="Brescovit A.D."/>
            <person name="Santos A.J."/>
        </authorList>
    </citation>
    <scope>NUCLEOTIDE SEQUENCE</scope>
    <source>
        <tissue evidence="1">Shoot tissue taken approximately 20 cm above the soil surface</tissue>
    </source>
</reference>
<evidence type="ECO:0000313" key="1">
    <source>
        <dbReference type="EMBL" id="JAE38192.1"/>
    </source>
</evidence>
<accession>A0A0A9HNA0</accession>
<reference evidence="1" key="2">
    <citation type="journal article" date="2015" name="Data Brief">
        <title>Shoot transcriptome of the giant reed, Arundo donax.</title>
        <authorList>
            <person name="Barrero R.A."/>
            <person name="Guerrero F.D."/>
            <person name="Moolhuijzen P."/>
            <person name="Goolsby J.A."/>
            <person name="Tidwell J."/>
            <person name="Bellgard S.E."/>
            <person name="Bellgard M.I."/>
        </authorList>
    </citation>
    <scope>NUCLEOTIDE SEQUENCE</scope>
    <source>
        <tissue evidence="1">Shoot tissue taken approximately 20 cm above the soil surface</tissue>
    </source>
</reference>
<proteinExistence type="predicted"/>
<organism evidence="1">
    <name type="scientific">Arundo donax</name>
    <name type="common">Giant reed</name>
    <name type="synonym">Donax arundinaceus</name>
    <dbReference type="NCBI Taxonomy" id="35708"/>
    <lineage>
        <taxon>Eukaryota</taxon>
        <taxon>Viridiplantae</taxon>
        <taxon>Streptophyta</taxon>
        <taxon>Embryophyta</taxon>
        <taxon>Tracheophyta</taxon>
        <taxon>Spermatophyta</taxon>
        <taxon>Magnoliopsida</taxon>
        <taxon>Liliopsida</taxon>
        <taxon>Poales</taxon>
        <taxon>Poaceae</taxon>
        <taxon>PACMAD clade</taxon>
        <taxon>Arundinoideae</taxon>
        <taxon>Arundineae</taxon>
        <taxon>Arundo</taxon>
    </lineage>
</organism>
<sequence>MLEVCHIMMHHIGAYCIMLFGTYPSKVTY</sequence>
<protein>
    <submittedName>
        <fullName evidence="1">Uncharacterized protein</fullName>
    </submittedName>
</protein>
<dbReference type="EMBL" id="GBRH01159704">
    <property type="protein sequence ID" value="JAE38192.1"/>
    <property type="molecule type" value="Transcribed_RNA"/>
</dbReference>
<name>A0A0A9HNA0_ARUDO</name>
<dbReference type="AlphaFoldDB" id="A0A0A9HNA0"/>